<evidence type="ECO:0000259" key="3">
    <source>
        <dbReference type="Pfam" id="PF22636"/>
    </source>
</evidence>
<feature type="active site" evidence="1">
    <location>
        <position position="77"/>
    </location>
</feature>
<name>A0A1I1DDL3_9BURK</name>
<feature type="active site" evidence="1">
    <location>
        <position position="50"/>
    </location>
</feature>
<dbReference type="InterPro" id="IPR025540">
    <property type="entry name" value="FlK"/>
</dbReference>
<gene>
    <name evidence="4" type="ORF">SAMN05216204_101156</name>
</gene>
<dbReference type="Pfam" id="PF22636">
    <property type="entry name" value="FlK"/>
    <property type="match status" value="1"/>
</dbReference>
<sequence length="148" mass="17243">MHPTFQPGLRFEWQYTVPARATVPQLYHDTPFCRDMPDVLATGYLVGMMELACLHGMMPHVDWPREQSLGTMVSFHHLAPTPPGMRLTIRGEVLEVEGRRVRFQLEAWDEVEKVCEGIHERHLIDPVRFADKMARKQAQWQRPPADER</sequence>
<protein>
    <submittedName>
        <fullName evidence="4">Thioesterase superfamily</fullName>
    </submittedName>
</protein>
<accession>A0A1I1DDL3</accession>
<dbReference type="InterPro" id="IPR029069">
    <property type="entry name" value="HotDog_dom_sf"/>
</dbReference>
<dbReference type="EMBL" id="FOLD01000001">
    <property type="protein sequence ID" value="SFB73045.1"/>
    <property type="molecule type" value="Genomic_DNA"/>
</dbReference>
<evidence type="ECO:0000313" key="4">
    <source>
        <dbReference type="EMBL" id="SFB73045.1"/>
    </source>
</evidence>
<keyword evidence="5" id="KW-1185">Reference proteome</keyword>
<feature type="domain" description="Fluoroacetyl-CoA-specific thioesterase-like" evidence="3">
    <location>
        <begin position="34"/>
        <end position="125"/>
    </location>
</feature>
<dbReference type="PANTHER" id="PTHR36934">
    <property type="entry name" value="BLR0278 PROTEIN"/>
    <property type="match status" value="1"/>
</dbReference>
<dbReference type="Gene3D" id="3.10.129.10">
    <property type="entry name" value="Hotdog Thioesterase"/>
    <property type="match status" value="1"/>
</dbReference>
<dbReference type="RefSeq" id="WP_091869758.1">
    <property type="nucleotide sequence ID" value="NZ_FOLD01000001.1"/>
</dbReference>
<dbReference type="PIRSF" id="PIRSF014972">
    <property type="entry name" value="FlK"/>
    <property type="match status" value="1"/>
</dbReference>
<dbReference type="Proteomes" id="UP000198639">
    <property type="component" value="Unassembled WGS sequence"/>
</dbReference>
<dbReference type="AlphaFoldDB" id="A0A1I1DDL3"/>
<reference evidence="5" key="1">
    <citation type="submission" date="2016-10" db="EMBL/GenBank/DDBJ databases">
        <authorList>
            <person name="Varghese N."/>
            <person name="Submissions S."/>
        </authorList>
    </citation>
    <scope>NUCLEOTIDE SEQUENCE [LARGE SCALE GENOMIC DNA]</scope>
    <source>
        <strain evidence="5">CGMCC 1.12041</strain>
    </source>
</reference>
<dbReference type="SUPFAM" id="SSF54637">
    <property type="entry name" value="Thioesterase/thiol ester dehydrase-isomerase"/>
    <property type="match status" value="1"/>
</dbReference>
<feature type="binding site" evidence="2">
    <location>
        <position position="70"/>
    </location>
    <ligand>
        <name>substrate</name>
    </ligand>
</feature>
<feature type="binding site" evidence="2">
    <location>
        <position position="70"/>
    </location>
    <ligand>
        <name>CoA</name>
        <dbReference type="ChEBI" id="CHEBI:57287"/>
    </ligand>
</feature>
<dbReference type="OrthoDB" id="6902891at2"/>
<dbReference type="CDD" id="cd03440">
    <property type="entry name" value="hot_dog"/>
    <property type="match status" value="1"/>
</dbReference>
<dbReference type="STRING" id="1164594.SAMN05216204_101156"/>
<dbReference type="PANTHER" id="PTHR36934:SF1">
    <property type="entry name" value="THIOESTERASE DOMAIN-CONTAINING PROTEIN"/>
    <property type="match status" value="1"/>
</dbReference>
<feature type="active site" evidence="1">
    <location>
        <position position="42"/>
    </location>
</feature>
<organism evidence="4 5">
    <name type="scientific">Massilia yuzhufengensis</name>
    <dbReference type="NCBI Taxonomy" id="1164594"/>
    <lineage>
        <taxon>Bacteria</taxon>
        <taxon>Pseudomonadati</taxon>
        <taxon>Pseudomonadota</taxon>
        <taxon>Betaproteobacteria</taxon>
        <taxon>Burkholderiales</taxon>
        <taxon>Oxalobacteraceae</taxon>
        <taxon>Telluria group</taxon>
        <taxon>Massilia</taxon>
    </lineage>
</organism>
<evidence type="ECO:0000256" key="2">
    <source>
        <dbReference type="PIRSR" id="PIRSR014972-2"/>
    </source>
</evidence>
<evidence type="ECO:0000256" key="1">
    <source>
        <dbReference type="PIRSR" id="PIRSR014972-1"/>
    </source>
</evidence>
<feature type="binding site" evidence="2">
    <location>
        <position position="121"/>
    </location>
    <ligand>
        <name>substrate</name>
    </ligand>
</feature>
<dbReference type="InterPro" id="IPR054485">
    <property type="entry name" value="FlK-like_dom"/>
</dbReference>
<proteinExistence type="predicted"/>
<evidence type="ECO:0000313" key="5">
    <source>
        <dbReference type="Proteomes" id="UP000198639"/>
    </source>
</evidence>